<sequence length="198" mass="21705">MKGLCCVNSTLPASLTLLTGLKHLDLGHTGMSLTAATAFIPAINKMHQLQHLALTTFKRDEQEGVKDVLQPPTLMLRTSMMHLDLSYTGLYNLDVIPVADHLDLSSTHLDLQGMKALLPALQAMTLMQSLNLDWNDLDSRAVVVLCRALPRMSQIKGLRLSNAFKEEEDVSRMLLGVALSGALKNMTQLEDLISASII</sequence>
<dbReference type="InterPro" id="IPR001611">
    <property type="entry name" value="Leu-rich_rpt"/>
</dbReference>
<dbReference type="InterPro" id="IPR032675">
    <property type="entry name" value="LRR_dom_sf"/>
</dbReference>
<comment type="caution">
    <text evidence="2">The sequence shown here is derived from an EMBL/GenBank/DDBJ whole genome shotgun (WGS) entry which is preliminary data.</text>
</comment>
<evidence type="ECO:0000256" key="1">
    <source>
        <dbReference type="ARBA" id="ARBA00004430"/>
    </source>
</evidence>
<gene>
    <name evidence="2" type="ORF">CEUSTIGMA_g2478.t1</name>
</gene>
<dbReference type="AlphaFoldDB" id="A0A250WW19"/>
<proteinExistence type="predicted"/>
<keyword evidence="3" id="KW-1185">Reference proteome</keyword>
<dbReference type="Pfam" id="PF13516">
    <property type="entry name" value="LRR_6"/>
    <property type="match status" value="1"/>
</dbReference>
<evidence type="ECO:0000313" key="3">
    <source>
        <dbReference type="Proteomes" id="UP000232323"/>
    </source>
</evidence>
<accession>A0A250WW19</accession>
<reference evidence="2 3" key="1">
    <citation type="submission" date="2017-08" db="EMBL/GenBank/DDBJ databases">
        <title>Acidophilic green algal genome provides insights into adaptation to an acidic environment.</title>
        <authorList>
            <person name="Hirooka S."/>
            <person name="Hirose Y."/>
            <person name="Kanesaki Y."/>
            <person name="Higuchi S."/>
            <person name="Fujiwara T."/>
            <person name="Onuma R."/>
            <person name="Era A."/>
            <person name="Ohbayashi R."/>
            <person name="Uzuka A."/>
            <person name="Nozaki H."/>
            <person name="Yoshikawa H."/>
            <person name="Miyagishima S.Y."/>
        </authorList>
    </citation>
    <scope>NUCLEOTIDE SEQUENCE [LARGE SCALE GENOMIC DNA]</scope>
    <source>
        <strain evidence="2 3">NIES-2499</strain>
    </source>
</reference>
<dbReference type="Gene3D" id="3.80.10.10">
    <property type="entry name" value="Ribonuclease Inhibitor"/>
    <property type="match status" value="1"/>
</dbReference>
<dbReference type="Proteomes" id="UP000232323">
    <property type="component" value="Unassembled WGS sequence"/>
</dbReference>
<organism evidence="2 3">
    <name type="scientific">Chlamydomonas eustigma</name>
    <dbReference type="NCBI Taxonomy" id="1157962"/>
    <lineage>
        <taxon>Eukaryota</taxon>
        <taxon>Viridiplantae</taxon>
        <taxon>Chlorophyta</taxon>
        <taxon>core chlorophytes</taxon>
        <taxon>Chlorophyceae</taxon>
        <taxon>CS clade</taxon>
        <taxon>Chlamydomonadales</taxon>
        <taxon>Chlamydomonadaceae</taxon>
        <taxon>Chlamydomonas</taxon>
    </lineage>
</organism>
<evidence type="ECO:0000313" key="2">
    <source>
        <dbReference type="EMBL" id="GAX75034.1"/>
    </source>
</evidence>
<dbReference type="SUPFAM" id="SSF52047">
    <property type="entry name" value="RNI-like"/>
    <property type="match status" value="1"/>
</dbReference>
<comment type="subcellular location">
    <subcellularLocation>
        <location evidence="1">Cytoplasm</location>
        <location evidence="1">Cytoskeleton</location>
        <location evidence="1">Cilium axoneme</location>
    </subcellularLocation>
</comment>
<dbReference type="EMBL" id="BEGY01000010">
    <property type="protein sequence ID" value="GAX75034.1"/>
    <property type="molecule type" value="Genomic_DNA"/>
</dbReference>
<protein>
    <submittedName>
        <fullName evidence="2">Uncharacterized protein</fullName>
    </submittedName>
</protein>
<name>A0A250WW19_9CHLO</name>
<dbReference type="GO" id="GO:0005930">
    <property type="term" value="C:axoneme"/>
    <property type="evidence" value="ECO:0007669"/>
    <property type="project" value="UniProtKB-SubCell"/>
</dbReference>